<name>A0A9E7YIR0_9ABAC</name>
<dbReference type="Proteomes" id="UP001264959">
    <property type="component" value="Segment"/>
</dbReference>
<protein>
    <submittedName>
        <fullName evidence="1">BRO-B</fullName>
    </submittedName>
</protein>
<proteinExistence type="predicted"/>
<sequence>MSLNNSSSPETTQFEKISRNAILIKDEQLRKNSELIEKYTILLEEKINVSKSYLTKL</sequence>
<organism evidence="1 2">
    <name type="scientific">Parapoynx stagnalis nucleopolyhedrovirus</name>
    <dbReference type="NCBI Taxonomy" id="2993413"/>
    <lineage>
        <taxon>Viruses</taxon>
        <taxon>Viruses incertae sedis</taxon>
        <taxon>Naldaviricetes</taxon>
        <taxon>Lefavirales</taxon>
        <taxon>Baculoviridae</taxon>
        <taxon>Alphabaculovirus</taxon>
        <taxon>Alphabaculovirus pastagnalis</taxon>
    </lineage>
</organism>
<dbReference type="EMBL" id="ON704650">
    <property type="protein sequence ID" value="UZE89720.1"/>
    <property type="molecule type" value="Genomic_DNA"/>
</dbReference>
<accession>A0A9E7YIR0</accession>
<reference evidence="1" key="1">
    <citation type="journal article" date="2022" name="Viruses">
        <title>The Parapoynx stagnalis Nucleopolyhedrovirus (PastNPV), a Divergent Member of the Alphabaculovirus Group I Clade, Encodes a Homolog of Ran GTPase.</title>
        <authorList>
            <person name="Harrison R.L."/>
            <person name="Rowley D.L."/>
        </authorList>
    </citation>
    <scope>NUCLEOTIDE SEQUENCE</scope>
    <source>
        <strain evidence="1">BCIPV-473</strain>
    </source>
</reference>
<evidence type="ECO:0000313" key="2">
    <source>
        <dbReference type="Proteomes" id="UP001264959"/>
    </source>
</evidence>
<keyword evidence="2" id="KW-1185">Reference proteome</keyword>
<evidence type="ECO:0000313" key="1">
    <source>
        <dbReference type="EMBL" id="UZE89720.1"/>
    </source>
</evidence>